<dbReference type="PANTHER" id="PTHR46401">
    <property type="entry name" value="GLYCOSYLTRANSFERASE WBBK-RELATED"/>
    <property type="match status" value="1"/>
</dbReference>
<dbReference type="SUPFAM" id="SSF53756">
    <property type="entry name" value="UDP-Glycosyltransferase/glycogen phosphorylase"/>
    <property type="match status" value="1"/>
</dbReference>
<dbReference type="Pfam" id="PF00534">
    <property type="entry name" value="Glycos_transf_1"/>
    <property type="match status" value="1"/>
</dbReference>
<evidence type="ECO:0000256" key="1">
    <source>
        <dbReference type="ARBA" id="ARBA00022679"/>
    </source>
</evidence>
<keyword evidence="1 4" id="KW-0808">Transferase</keyword>
<protein>
    <submittedName>
        <fullName evidence="4">Glycosyl transferase, group 1</fullName>
    </submittedName>
</protein>
<evidence type="ECO:0000313" key="4">
    <source>
        <dbReference type="EMBL" id="KKU39514.1"/>
    </source>
</evidence>
<dbReference type="InterPro" id="IPR028098">
    <property type="entry name" value="Glyco_trans_4-like_N"/>
</dbReference>
<sequence length="381" mass="43308">MTIGIDAHNLEIGRGGAAHRYLFNLLKVWNDVSTAPQVKFILYFKKEIPKELDFLAEERFVKKILTAPFGFQSNALFVHWLLSRAAKKDKADILFSPYYVLPVFYGGKTAVTLHDIFYEVNPKAFSWPSWADKILLKRVSKISAKKASVIFAPSEFTKSEVVKYYKVSPQKVFVTHLGVEEKFKKPSIFDRQKIKEKYGIKNKFIFYIGSIFNRRRAEEAMNAFSQIAEKLPDYQFLVIGKNSTRPFIDVKKIALGINALARAPLIIYQETVSEKDLVVLYQAADLFIWLSDYEGFGLQVIEAQASSVPVVTTRQGSLKEIAGEAAIFVENPDSVSEIASAIYSGLTDEILRKNLIESGLQNVKRFDWEQCAAETLARLRF</sequence>
<dbReference type="InterPro" id="IPR001296">
    <property type="entry name" value="Glyco_trans_1"/>
</dbReference>
<proteinExistence type="predicted"/>
<dbReference type="Pfam" id="PF13439">
    <property type="entry name" value="Glyco_transf_4"/>
    <property type="match status" value="1"/>
</dbReference>
<name>A0A0G1Q3C3_9BACT</name>
<feature type="domain" description="Glycosyltransferase subfamily 4-like N-terminal" evidence="3">
    <location>
        <begin position="59"/>
        <end position="180"/>
    </location>
</feature>
<dbReference type="EMBL" id="LCMO01000004">
    <property type="protein sequence ID" value="KKU39514.1"/>
    <property type="molecule type" value="Genomic_DNA"/>
</dbReference>
<dbReference type="CDD" id="cd03809">
    <property type="entry name" value="GT4_MtfB-like"/>
    <property type="match status" value="1"/>
</dbReference>
<reference evidence="4 5" key="1">
    <citation type="journal article" date="2015" name="Nature">
        <title>rRNA introns, odd ribosomes, and small enigmatic genomes across a large radiation of phyla.</title>
        <authorList>
            <person name="Brown C.T."/>
            <person name="Hug L.A."/>
            <person name="Thomas B.C."/>
            <person name="Sharon I."/>
            <person name="Castelle C.J."/>
            <person name="Singh A."/>
            <person name="Wilkins M.J."/>
            <person name="Williams K.H."/>
            <person name="Banfield J.F."/>
        </authorList>
    </citation>
    <scope>NUCLEOTIDE SEQUENCE [LARGE SCALE GENOMIC DNA]</scope>
</reference>
<evidence type="ECO:0000313" key="5">
    <source>
        <dbReference type="Proteomes" id="UP000033818"/>
    </source>
</evidence>
<organism evidence="4 5">
    <name type="scientific">Candidatus Azambacteria bacterium GW2011_GWB2_46_37</name>
    <dbReference type="NCBI Taxonomy" id="1618618"/>
    <lineage>
        <taxon>Bacteria</taxon>
        <taxon>Candidatus Azamiibacteriota</taxon>
    </lineage>
</organism>
<dbReference type="GO" id="GO:0016757">
    <property type="term" value="F:glycosyltransferase activity"/>
    <property type="evidence" value="ECO:0007669"/>
    <property type="project" value="InterPro"/>
</dbReference>
<dbReference type="Proteomes" id="UP000033818">
    <property type="component" value="Unassembled WGS sequence"/>
</dbReference>
<comment type="caution">
    <text evidence="4">The sequence shown here is derived from an EMBL/GenBank/DDBJ whole genome shotgun (WGS) entry which is preliminary data.</text>
</comment>
<dbReference type="Gene3D" id="3.40.50.2000">
    <property type="entry name" value="Glycogen Phosphorylase B"/>
    <property type="match status" value="2"/>
</dbReference>
<dbReference type="AlphaFoldDB" id="A0A0G1Q3C3"/>
<evidence type="ECO:0000259" key="3">
    <source>
        <dbReference type="Pfam" id="PF13439"/>
    </source>
</evidence>
<dbReference type="GO" id="GO:0009103">
    <property type="term" value="P:lipopolysaccharide biosynthetic process"/>
    <property type="evidence" value="ECO:0007669"/>
    <property type="project" value="TreeGrafter"/>
</dbReference>
<dbReference type="PANTHER" id="PTHR46401:SF2">
    <property type="entry name" value="GLYCOSYLTRANSFERASE WBBK-RELATED"/>
    <property type="match status" value="1"/>
</dbReference>
<evidence type="ECO:0000259" key="2">
    <source>
        <dbReference type="Pfam" id="PF00534"/>
    </source>
</evidence>
<gene>
    <name evidence="4" type="ORF">UX53_C0004G0015</name>
</gene>
<feature type="domain" description="Glycosyl transferase family 1" evidence="2">
    <location>
        <begin position="190"/>
        <end position="359"/>
    </location>
</feature>
<accession>A0A0G1Q3C3</accession>